<reference evidence="2" key="2">
    <citation type="journal article" date="2019" name="IMA Fungus">
        <title>Genome sequencing and comparison of five Tilletia species to identify candidate genes for the detection of regulated species infecting wheat.</title>
        <authorList>
            <person name="Nguyen H.D.T."/>
            <person name="Sultana T."/>
            <person name="Kesanakurti P."/>
            <person name="Hambleton S."/>
        </authorList>
    </citation>
    <scope>NUCLEOTIDE SEQUENCE</scope>
    <source>
        <strain evidence="2">DAOMC 238032</strain>
    </source>
</reference>
<feature type="region of interest" description="Disordered" evidence="1">
    <location>
        <begin position="1"/>
        <end position="50"/>
    </location>
</feature>
<dbReference type="EMBL" id="LWDD02002191">
    <property type="protein sequence ID" value="KAE8242411.1"/>
    <property type="molecule type" value="Genomic_DNA"/>
</dbReference>
<evidence type="ECO:0000313" key="3">
    <source>
        <dbReference type="Proteomes" id="UP000077671"/>
    </source>
</evidence>
<gene>
    <name evidence="2" type="ORF">A4X03_0g8043</name>
</gene>
<reference evidence="2" key="1">
    <citation type="submission" date="2016-04" db="EMBL/GenBank/DDBJ databases">
        <authorList>
            <person name="Nguyen H.D."/>
            <person name="Kesanakurti P."/>
            <person name="Cullis J."/>
            <person name="Levesque C.A."/>
            <person name="Hambleton S."/>
        </authorList>
    </citation>
    <scope>NUCLEOTIDE SEQUENCE</scope>
    <source>
        <strain evidence="2">DAOMC 238032</strain>
    </source>
</reference>
<organism evidence="2 3">
    <name type="scientific">Tilletia caries</name>
    <name type="common">wheat bunt fungus</name>
    <dbReference type="NCBI Taxonomy" id="13290"/>
    <lineage>
        <taxon>Eukaryota</taxon>
        <taxon>Fungi</taxon>
        <taxon>Dikarya</taxon>
        <taxon>Basidiomycota</taxon>
        <taxon>Ustilaginomycotina</taxon>
        <taxon>Exobasidiomycetes</taxon>
        <taxon>Tilletiales</taxon>
        <taxon>Tilletiaceae</taxon>
        <taxon>Tilletia</taxon>
    </lineage>
</organism>
<comment type="caution">
    <text evidence="2">The sequence shown here is derived from an EMBL/GenBank/DDBJ whole genome shotgun (WGS) entry which is preliminary data.</text>
</comment>
<name>A0A8T8SKN6_9BASI</name>
<feature type="compositionally biased region" description="Acidic residues" evidence="1">
    <location>
        <begin position="1"/>
        <end position="12"/>
    </location>
</feature>
<protein>
    <submittedName>
        <fullName evidence="2">Uncharacterized protein</fullName>
    </submittedName>
</protein>
<dbReference type="Proteomes" id="UP000077671">
    <property type="component" value="Unassembled WGS sequence"/>
</dbReference>
<dbReference type="AlphaFoldDB" id="A0A8T8SKN6"/>
<proteinExistence type="predicted"/>
<sequence>MIEEDAAEEFEASTEVSPEELLGPGEDAGEMAAGTAVSPEVLPRPGDGMLGVDGVREMLGAEQGRGVTKAA</sequence>
<accession>A0A8T8SKN6</accession>
<evidence type="ECO:0000256" key="1">
    <source>
        <dbReference type="SAM" id="MobiDB-lite"/>
    </source>
</evidence>
<evidence type="ECO:0000313" key="2">
    <source>
        <dbReference type="EMBL" id="KAE8242411.1"/>
    </source>
</evidence>